<dbReference type="InterPro" id="IPR029000">
    <property type="entry name" value="Cyclophilin-like_dom_sf"/>
</dbReference>
<protein>
    <recommendedName>
        <fullName evidence="4">B box-type domain-containing protein</fullName>
    </recommendedName>
</protein>
<evidence type="ECO:0008006" key="4">
    <source>
        <dbReference type="Google" id="ProtNLM"/>
    </source>
</evidence>
<name>A0AAV2S4M2_MEGNR</name>
<evidence type="ECO:0000313" key="2">
    <source>
        <dbReference type="EMBL" id="CAL4164141.1"/>
    </source>
</evidence>
<dbReference type="Proteomes" id="UP001497623">
    <property type="component" value="Unassembled WGS sequence"/>
</dbReference>
<dbReference type="EMBL" id="CAXKWB010046703">
    <property type="protein sequence ID" value="CAL4164141.1"/>
    <property type="molecule type" value="Genomic_DNA"/>
</dbReference>
<sequence>MPSNTSNKASKKACKAVNPARTSAEHALPASVETASPSRTALPLAAVEVSAFRGPTLHRGECDEHGAPKVHYCLTHKIYICSDCVVAYHMDSGCNRVSIKVHFDNEKSDLCRKLDSDLTSLQEAGNQIGLYQHYYEESKTRIEKLLEGVNISIARYSAMKSESEDKKRKNITTKAVIQNSATSADLDSAIKKIKTYDDENKLWANKVKDSVKQSLGEIFTSPVFPRIILSREYFATYTAEKQRWGRITNIEGFTVIQNFSTDVPPSGANIVNLKDLDQLVSSPRHIYFNLEHDSVNLGRLIICLNDEGAPRWAEQMVTLALGKDGNTWTGSTYLKMSDEGSTGEKFIFREYLRLYLQSYQNSYRKLYSNLETGCNIQHKQGLVVRPWEGHAYFSILTRCGHTQSYEGPALGQVVSGLPVLARIINEGLVNVECDKSKVVISDSGLIINPFLLPSNKTE</sequence>
<proteinExistence type="predicted"/>
<dbReference type="SUPFAM" id="SSF57845">
    <property type="entry name" value="B-box zinc-binding domain"/>
    <property type="match status" value="1"/>
</dbReference>
<organism evidence="2 3">
    <name type="scientific">Meganyctiphanes norvegica</name>
    <name type="common">Northern krill</name>
    <name type="synonym">Thysanopoda norvegica</name>
    <dbReference type="NCBI Taxonomy" id="48144"/>
    <lineage>
        <taxon>Eukaryota</taxon>
        <taxon>Metazoa</taxon>
        <taxon>Ecdysozoa</taxon>
        <taxon>Arthropoda</taxon>
        <taxon>Crustacea</taxon>
        <taxon>Multicrustacea</taxon>
        <taxon>Malacostraca</taxon>
        <taxon>Eumalacostraca</taxon>
        <taxon>Eucarida</taxon>
        <taxon>Euphausiacea</taxon>
        <taxon>Euphausiidae</taxon>
        <taxon>Meganyctiphanes</taxon>
    </lineage>
</organism>
<dbReference type="SUPFAM" id="SSF50891">
    <property type="entry name" value="Cyclophilin-like"/>
    <property type="match status" value="1"/>
</dbReference>
<comment type="caution">
    <text evidence="2">The sequence shown here is derived from an EMBL/GenBank/DDBJ whole genome shotgun (WGS) entry which is preliminary data.</text>
</comment>
<accession>A0AAV2S4M2</accession>
<evidence type="ECO:0000256" key="1">
    <source>
        <dbReference type="SAM" id="MobiDB-lite"/>
    </source>
</evidence>
<keyword evidence="3" id="KW-1185">Reference proteome</keyword>
<dbReference type="AlphaFoldDB" id="A0AAV2S4M2"/>
<evidence type="ECO:0000313" key="3">
    <source>
        <dbReference type="Proteomes" id="UP001497623"/>
    </source>
</evidence>
<gene>
    <name evidence="2" type="ORF">MNOR_LOCUS33099</name>
</gene>
<reference evidence="2 3" key="1">
    <citation type="submission" date="2024-05" db="EMBL/GenBank/DDBJ databases">
        <authorList>
            <person name="Wallberg A."/>
        </authorList>
    </citation>
    <scope>NUCLEOTIDE SEQUENCE [LARGE SCALE GENOMIC DNA]</scope>
</reference>
<feature type="region of interest" description="Disordered" evidence="1">
    <location>
        <begin position="1"/>
        <end position="28"/>
    </location>
</feature>